<dbReference type="RefSeq" id="WP_171094992.1">
    <property type="nucleotide sequence ID" value="NZ_CP053069.1"/>
</dbReference>
<dbReference type="GO" id="GO:0006508">
    <property type="term" value="P:proteolysis"/>
    <property type="evidence" value="ECO:0007669"/>
    <property type="project" value="UniProtKB-KW"/>
</dbReference>
<feature type="transmembrane region" description="Helical" evidence="9">
    <location>
        <begin position="93"/>
        <end position="111"/>
    </location>
</feature>
<dbReference type="InterPro" id="IPR001872">
    <property type="entry name" value="Peptidase_A8"/>
</dbReference>
<name>A0A6M4H0H4_9PROT</name>
<feature type="active site" evidence="9">
    <location>
        <position position="139"/>
    </location>
</feature>
<accession>A0A6M4H0H4</accession>
<dbReference type="Proteomes" id="UP000501534">
    <property type="component" value="Chromosome"/>
</dbReference>
<evidence type="ECO:0000256" key="5">
    <source>
        <dbReference type="ARBA" id="ARBA00022750"/>
    </source>
</evidence>
<keyword evidence="5 9" id="KW-0064">Aspartyl protease</keyword>
<comment type="function">
    <text evidence="9">This protein specifically catalyzes the removal of signal peptides from prolipoproteins.</text>
</comment>
<feature type="transmembrane region" description="Helical" evidence="9">
    <location>
        <begin position="12"/>
        <end position="29"/>
    </location>
</feature>
<keyword evidence="4 9" id="KW-0812">Transmembrane</keyword>
<keyword evidence="8 9" id="KW-0472">Membrane</keyword>
<dbReference type="NCBIfam" id="TIGR00077">
    <property type="entry name" value="lspA"/>
    <property type="match status" value="1"/>
</dbReference>
<dbReference type="HAMAP" id="MF_00161">
    <property type="entry name" value="LspA"/>
    <property type="match status" value="1"/>
</dbReference>
<dbReference type="PANTHER" id="PTHR33695:SF1">
    <property type="entry name" value="LIPOPROTEIN SIGNAL PEPTIDASE"/>
    <property type="match status" value="1"/>
</dbReference>
<evidence type="ECO:0000256" key="8">
    <source>
        <dbReference type="ARBA" id="ARBA00023136"/>
    </source>
</evidence>
<comment type="pathway">
    <text evidence="9">Protein modification; lipoprotein biosynthesis (signal peptide cleavage).</text>
</comment>
<proteinExistence type="inferred from homology"/>
<evidence type="ECO:0000313" key="12">
    <source>
        <dbReference type="Proteomes" id="UP000501534"/>
    </source>
</evidence>
<comment type="catalytic activity">
    <reaction evidence="9">
        <text>Release of signal peptides from bacterial membrane prolipoproteins. Hydrolyzes -Xaa-Yaa-Zaa-|-(S,diacylglyceryl)Cys-, in which Xaa is hydrophobic (preferably Leu), and Yaa (Ala or Ser) and Zaa (Gly or Ala) have small, neutral side chains.</text>
        <dbReference type="EC" id="3.4.23.36"/>
    </reaction>
</comment>
<keyword evidence="7 9" id="KW-1133">Transmembrane helix</keyword>
<evidence type="ECO:0000256" key="9">
    <source>
        <dbReference type="HAMAP-Rule" id="MF_00161"/>
    </source>
</evidence>
<evidence type="ECO:0000256" key="2">
    <source>
        <dbReference type="ARBA" id="ARBA00022475"/>
    </source>
</evidence>
<keyword evidence="11" id="KW-0449">Lipoprotein</keyword>
<dbReference type="GO" id="GO:0005886">
    <property type="term" value="C:plasma membrane"/>
    <property type="evidence" value="ECO:0007669"/>
    <property type="project" value="UniProtKB-SubCell"/>
</dbReference>
<comment type="subcellular location">
    <subcellularLocation>
        <location evidence="9">Cell membrane</location>
        <topology evidence="9">Multi-pass membrane protein</topology>
    </subcellularLocation>
</comment>
<feature type="transmembrane region" description="Helical" evidence="9">
    <location>
        <begin position="69"/>
        <end position="86"/>
    </location>
</feature>
<feature type="transmembrane region" description="Helical" evidence="9">
    <location>
        <begin position="41"/>
        <end position="63"/>
    </location>
</feature>
<keyword evidence="2 9" id="KW-1003">Cell membrane</keyword>
<evidence type="ECO:0000256" key="6">
    <source>
        <dbReference type="ARBA" id="ARBA00022801"/>
    </source>
</evidence>
<evidence type="ECO:0000256" key="7">
    <source>
        <dbReference type="ARBA" id="ARBA00022989"/>
    </source>
</evidence>
<keyword evidence="12" id="KW-1185">Reference proteome</keyword>
<dbReference type="UniPathway" id="UPA00665"/>
<sequence>MHKPAPPWHRWLWISAAIVVLDLATKAWITHIFQLGETLYVLPFFNLVLAHNTGAAFSFLAGAGGWQRWFFVIVTLGVSAVLVVMLRKSTGNRLLSTALALVLGGAAGNLWDRATMGYVVDFVQVHAAGYYFPAFNVADSAITLGVILLLLDSLRGEPKPQKETP</sequence>
<comment type="similarity">
    <text evidence="1 9 10">Belongs to the peptidase A8 family.</text>
</comment>
<evidence type="ECO:0000256" key="10">
    <source>
        <dbReference type="RuleBase" id="RU004181"/>
    </source>
</evidence>
<protein>
    <recommendedName>
        <fullName evidence="9">Lipoprotein signal peptidase</fullName>
        <ecNumber evidence="9">3.4.23.36</ecNumber>
    </recommendedName>
    <alternativeName>
        <fullName evidence="9">Prolipoprotein signal peptidase</fullName>
    </alternativeName>
    <alternativeName>
        <fullName evidence="9">Signal peptidase II</fullName>
        <shortName evidence="9">SPase II</shortName>
    </alternativeName>
</protein>
<evidence type="ECO:0000256" key="1">
    <source>
        <dbReference type="ARBA" id="ARBA00006139"/>
    </source>
</evidence>
<gene>
    <name evidence="9 11" type="primary">lspA</name>
    <name evidence="11" type="ORF">DSM104443_03719</name>
</gene>
<feature type="transmembrane region" description="Helical" evidence="9">
    <location>
        <begin position="131"/>
        <end position="151"/>
    </location>
</feature>
<dbReference type="PRINTS" id="PR00781">
    <property type="entry name" value="LIPOSIGPTASE"/>
</dbReference>
<organism evidence="11 12">
    <name type="scientific">Usitatibacter rugosus</name>
    <dbReference type="NCBI Taxonomy" id="2732067"/>
    <lineage>
        <taxon>Bacteria</taxon>
        <taxon>Pseudomonadati</taxon>
        <taxon>Pseudomonadota</taxon>
        <taxon>Betaproteobacteria</taxon>
        <taxon>Nitrosomonadales</taxon>
        <taxon>Usitatibacteraceae</taxon>
        <taxon>Usitatibacter</taxon>
    </lineage>
</organism>
<feature type="active site" evidence="9">
    <location>
        <position position="121"/>
    </location>
</feature>
<dbReference type="EMBL" id="CP053069">
    <property type="protein sequence ID" value="QJR12628.1"/>
    <property type="molecule type" value="Genomic_DNA"/>
</dbReference>
<evidence type="ECO:0000313" key="11">
    <source>
        <dbReference type="EMBL" id="QJR12628.1"/>
    </source>
</evidence>
<evidence type="ECO:0000256" key="3">
    <source>
        <dbReference type="ARBA" id="ARBA00022670"/>
    </source>
</evidence>
<keyword evidence="3 9" id="KW-0645">Protease</keyword>
<dbReference type="KEGG" id="uru:DSM104443_03719"/>
<dbReference type="AlphaFoldDB" id="A0A6M4H0H4"/>
<evidence type="ECO:0000256" key="4">
    <source>
        <dbReference type="ARBA" id="ARBA00022692"/>
    </source>
</evidence>
<dbReference type="GO" id="GO:0004190">
    <property type="term" value="F:aspartic-type endopeptidase activity"/>
    <property type="evidence" value="ECO:0007669"/>
    <property type="project" value="UniProtKB-UniRule"/>
</dbReference>
<dbReference type="Pfam" id="PF01252">
    <property type="entry name" value="Peptidase_A8"/>
    <property type="match status" value="1"/>
</dbReference>
<keyword evidence="6 9" id="KW-0378">Hydrolase</keyword>
<reference evidence="11 12" key="1">
    <citation type="submission" date="2020-04" db="EMBL/GenBank/DDBJ databases">
        <title>Usitatibacter rugosus gen. nov., sp. nov. and Usitatibacter palustris sp. nov., novel members of Usitatibacteraceae fam. nov. within the order Nitrosomonadales isolated from soil.</title>
        <authorList>
            <person name="Huber K.J."/>
            <person name="Neumann-Schaal M."/>
            <person name="Geppert A."/>
            <person name="Luckner M."/>
            <person name="Wanner G."/>
            <person name="Overmann J."/>
        </authorList>
    </citation>
    <scope>NUCLEOTIDE SEQUENCE [LARGE SCALE GENOMIC DNA]</scope>
    <source>
        <strain evidence="11 12">0125_3</strain>
    </source>
</reference>
<dbReference type="PANTHER" id="PTHR33695">
    <property type="entry name" value="LIPOPROTEIN SIGNAL PEPTIDASE"/>
    <property type="match status" value="1"/>
</dbReference>
<dbReference type="EC" id="3.4.23.36" evidence="9"/>